<sequence length="195" mass="21508">MQVSKPIKVAIFASGSGTNAQRIFDYFKEKEGVEVALLLSNNPDAYALTRAKAASIPTRVFTKAEFKDSTIIVDELKAAGISWVILAGFLWLVPKSLIQAFPNSILNIHPALLPAFGGKGMYGMHVHKAVIETKAKQTGITIHKVNEEYDKGEVVFQAAFDVLSHDTPESVAEKIHELEHKHFPLVIEEQINKSL</sequence>
<dbReference type="RefSeq" id="WP_011586657.1">
    <property type="nucleotide sequence ID" value="NC_008255.1"/>
</dbReference>
<feature type="domain" description="Formyl transferase N-terminal" evidence="7">
    <location>
        <begin position="8"/>
        <end position="187"/>
    </location>
</feature>
<dbReference type="Pfam" id="PF00551">
    <property type="entry name" value="Formyl_trans_N"/>
    <property type="match status" value="1"/>
</dbReference>
<evidence type="ECO:0000259" key="7">
    <source>
        <dbReference type="Pfam" id="PF00551"/>
    </source>
</evidence>
<comment type="pathway">
    <text evidence="1 6">Purine metabolism; IMP biosynthesis via de novo pathway; N(2)-formyl-N(1)-(5-phospho-D-ribosyl)glycinamide from N(1)-(5-phospho-D-ribosyl)glycinamide (10-formyl THF route): step 1/1.</text>
</comment>
<keyword evidence="2 6" id="KW-0808">Transferase</keyword>
<feature type="site" description="Raises pKa of active site His" evidence="6">
    <location>
        <position position="150"/>
    </location>
</feature>
<evidence type="ECO:0000256" key="1">
    <source>
        <dbReference type="ARBA" id="ARBA00005054"/>
    </source>
</evidence>
<protein>
    <recommendedName>
        <fullName evidence="6">Phosphoribosylglycinamide formyltransferase</fullName>
        <ecNumber evidence="6">2.1.2.2</ecNumber>
    </recommendedName>
    <alternativeName>
        <fullName evidence="6">5'-phosphoribosylglycinamide transformylase</fullName>
    </alternativeName>
    <alternativeName>
        <fullName evidence="6">GAR transformylase</fullName>
        <shortName evidence="6">GART</shortName>
    </alternativeName>
</protein>
<evidence type="ECO:0000256" key="4">
    <source>
        <dbReference type="ARBA" id="ARBA00038440"/>
    </source>
</evidence>
<feature type="binding site" evidence="6">
    <location>
        <begin position="17"/>
        <end position="19"/>
    </location>
    <ligand>
        <name>N(1)-(5-phospho-beta-D-ribosyl)glycinamide</name>
        <dbReference type="ChEBI" id="CHEBI:143788"/>
    </ligand>
</feature>
<keyword evidence="9" id="KW-1185">Reference proteome</keyword>
<name>A0A6N4SVI7_CYTH3</name>
<dbReference type="PANTHER" id="PTHR43369">
    <property type="entry name" value="PHOSPHORIBOSYLGLYCINAMIDE FORMYLTRANSFERASE"/>
    <property type="match status" value="1"/>
</dbReference>
<dbReference type="Gene3D" id="3.40.50.170">
    <property type="entry name" value="Formyl transferase, N-terminal domain"/>
    <property type="match status" value="1"/>
</dbReference>
<dbReference type="EC" id="2.1.2.2" evidence="6"/>
<dbReference type="GO" id="GO:0004644">
    <property type="term" value="F:phosphoribosylglycinamide formyltransferase activity"/>
    <property type="evidence" value="ECO:0007669"/>
    <property type="project" value="UniProtKB-UniRule"/>
</dbReference>
<feature type="binding site" evidence="6">
    <location>
        <position position="107"/>
    </location>
    <ligand>
        <name>(6R)-10-formyltetrahydrofolate</name>
        <dbReference type="ChEBI" id="CHEBI:195366"/>
    </ligand>
</feature>
<evidence type="ECO:0000313" key="8">
    <source>
        <dbReference type="EMBL" id="ABG60549.1"/>
    </source>
</evidence>
<comment type="caution">
    <text evidence="6">Lacks conserved residue(s) required for the propagation of feature annotation.</text>
</comment>
<evidence type="ECO:0000256" key="6">
    <source>
        <dbReference type="HAMAP-Rule" id="MF_01930"/>
    </source>
</evidence>
<gene>
    <name evidence="6 8" type="primary">purN</name>
    <name evidence="8" type="ordered locus">CHU_3310</name>
</gene>
<reference evidence="8 9" key="1">
    <citation type="journal article" date="2007" name="Appl. Environ. Microbiol.">
        <title>Genome sequence of the cellulolytic gliding bacterium Cytophaga hutchinsonii.</title>
        <authorList>
            <person name="Xie G."/>
            <person name="Bruce D.C."/>
            <person name="Challacombe J.F."/>
            <person name="Chertkov O."/>
            <person name="Detter J.C."/>
            <person name="Gilna P."/>
            <person name="Han C.S."/>
            <person name="Lucas S."/>
            <person name="Misra M."/>
            <person name="Myers G.L."/>
            <person name="Richardson P."/>
            <person name="Tapia R."/>
            <person name="Thayer N."/>
            <person name="Thompson L.S."/>
            <person name="Brettin T.S."/>
            <person name="Henrissat B."/>
            <person name="Wilson D.B."/>
            <person name="McBride M.J."/>
        </authorList>
    </citation>
    <scope>NUCLEOTIDE SEQUENCE [LARGE SCALE GENOMIC DNA]</scope>
    <source>
        <strain evidence="9">ATCC 33406 / DSM 1761 / CIP 103989 / NBRC 15051 / NCIMB 9469 / D465</strain>
    </source>
</reference>
<dbReference type="InterPro" id="IPR004607">
    <property type="entry name" value="GART"/>
</dbReference>
<comment type="function">
    <text evidence="6">Catalyzes the transfer of a formyl group from 10-formyltetrahydrofolate to 5-phospho-ribosyl-glycinamide (GAR), producing 5-phospho-ribosyl-N-formylglycinamide (FGAR) and tetrahydrofolate.</text>
</comment>
<dbReference type="OrthoDB" id="9806170at2"/>
<comment type="catalytic activity">
    <reaction evidence="5 6">
        <text>N(1)-(5-phospho-beta-D-ribosyl)glycinamide + (6R)-10-formyltetrahydrofolate = N(2)-formyl-N(1)-(5-phospho-beta-D-ribosyl)glycinamide + (6S)-5,6,7,8-tetrahydrofolate + H(+)</text>
        <dbReference type="Rhea" id="RHEA:15053"/>
        <dbReference type="ChEBI" id="CHEBI:15378"/>
        <dbReference type="ChEBI" id="CHEBI:57453"/>
        <dbReference type="ChEBI" id="CHEBI:143788"/>
        <dbReference type="ChEBI" id="CHEBI:147286"/>
        <dbReference type="ChEBI" id="CHEBI:195366"/>
        <dbReference type="EC" id="2.1.2.2"/>
    </reaction>
</comment>
<dbReference type="InterPro" id="IPR001555">
    <property type="entry name" value="GART_AS"/>
</dbReference>
<accession>A0A6N4SVI7</accession>
<organism evidence="8 9">
    <name type="scientific">Cytophaga hutchinsonii (strain ATCC 33406 / DSM 1761 / CIP 103989 / NBRC 15051 / NCIMB 9469 / D465)</name>
    <dbReference type="NCBI Taxonomy" id="269798"/>
    <lineage>
        <taxon>Bacteria</taxon>
        <taxon>Pseudomonadati</taxon>
        <taxon>Bacteroidota</taxon>
        <taxon>Cytophagia</taxon>
        <taxon>Cytophagales</taxon>
        <taxon>Cytophagaceae</taxon>
        <taxon>Cytophaga</taxon>
    </lineage>
</organism>
<dbReference type="HAMAP" id="MF_01930">
    <property type="entry name" value="PurN"/>
    <property type="match status" value="1"/>
</dbReference>
<dbReference type="PANTHER" id="PTHR43369:SF2">
    <property type="entry name" value="PHOSPHORIBOSYLGLYCINAMIDE FORMYLTRANSFERASE"/>
    <property type="match status" value="1"/>
</dbReference>
<proteinExistence type="inferred from homology"/>
<evidence type="ECO:0000313" key="9">
    <source>
        <dbReference type="Proteomes" id="UP000001822"/>
    </source>
</evidence>
<evidence type="ECO:0000256" key="2">
    <source>
        <dbReference type="ARBA" id="ARBA00022679"/>
    </source>
</evidence>
<feature type="active site" description="Proton donor" evidence="6">
    <location>
        <position position="109"/>
    </location>
</feature>
<dbReference type="InterPro" id="IPR002376">
    <property type="entry name" value="Formyl_transf_N"/>
</dbReference>
<dbReference type="UniPathway" id="UPA00074">
    <property type="reaction ID" value="UER00126"/>
</dbReference>
<keyword evidence="3 6" id="KW-0658">Purine biosynthesis</keyword>
<dbReference type="KEGG" id="chu:CHU_3310"/>
<dbReference type="AlphaFoldDB" id="A0A6N4SVI7"/>
<dbReference type="EMBL" id="CP000383">
    <property type="protein sequence ID" value="ABG60549.1"/>
    <property type="molecule type" value="Genomic_DNA"/>
</dbReference>
<dbReference type="PROSITE" id="PS00373">
    <property type="entry name" value="GART"/>
    <property type="match status" value="1"/>
</dbReference>
<evidence type="ECO:0000256" key="3">
    <source>
        <dbReference type="ARBA" id="ARBA00022755"/>
    </source>
</evidence>
<feature type="binding site" evidence="6">
    <location>
        <position position="67"/>
    </location>
    <ligand>
        <name>(6R)-10-formyltetrahydrofolate</name>
        <dbReference type="ChEBI" id="CHEBI:195366"/>
    </ligand>
</feature>
<evidence type="ECO:0000256" key="5">
    <source>
        <dbReference type="ARBA" id="ARBA00047664"/>
    </source>
</evidence>
<dbReference type="GO" id="GO:0005829">
    <property type="term" value="C:cytosol"/>
    <property type="evidence" value="ECO:0007669"/>
    <property type="project" value="TreeGrafter"/>
</dbReference>
<dbReference type="CDD" id="cd08645">
    <property type="entry name" value="FMT_core_GART"/>
    <property type="match status" value="1"/>
</dbReference>
<dbReference type="Proteomes" id="UP000001822">
    <property type="component" value="Chromosome"/>
</dbReference>
<dbReference type="GO" id="GO:0006189">
    <property type="term" value="P:'de novo' IMP biosynthetic process"/>
    <property type="evidence" value="ECO:0007669"/>
    <property type="project" value="UniProtKB-UniRule"/>
</dbReference>
<comment type="similarity">
    <text evidence="4 6">Belongs to the GART family.</text>
</comment>
<dbReference type="NCBIfam" id="TIGR00639">
    <property type="entry name" value="PurN"/>
    <property type="match status" value="1"/>
</dbReference>
<dbReference type="InterPro" id="IPR036477">
    <property type="entry name" value="Formyl_transf_N_sf"/>
</dbReference>
<dbReference type="SUPFAM" id="SSF53328">
    <property type="entry name" value="Formyltransferase"/>
    <property type="match status" value="1"/>
</dbReference>